<keyword evidence="9" id="KW-0413">Isomerase</keyword>
<gene>
    <name evidence="14" type="primary">dnaB</name>
    <name evidence="14" type="ORF">CQA66_02010</name>
</gene>
<evidence type="ECO:0000256" key="4">
    <source>
        <dbReference type="ARBA" id="ARBA00022741"/>
    </source>
</evidence>
<dbReference type="InterPro" id="IPR007692">
    <property type="entry name" value="DNA_helicase_DnaB"/>
</dbReference>
<organism evidence="14 15">
    <name type="scientific">Helicobacter aurati</name>
    <dbReference type="NCBI Taxonomy" id="137778"/>
    <lineage>
        <taxon>Bacteria</taxon>
        <taxon>Pseudomonadati</taxon>
        <taxon>Campylobacterota</taxon>
        <taxon>Epsilonproteobacteria</taxon>
        <taxon>Campylobacterales</taxon>
        <taxon>Helicobacteraceae</taxon>
        <taxon>Helicobacter</taxon>
    </lineage>
</organism>
<dbReference type="Pfam" id="PF00772">
    <property type="entry name" value="DnaB"/>
    <property type="match status" value="1"/>
</dbReference>
<dbReference type="InterPro" id="IPR027417">
    <property type="entry name" value="P-loop_NTPase"/>
</dbReference>
<keyword evidence="3 12" id="KW-0235">DNA replication</keyword>
<dbReference type="Proteomes" id="UP000256424">
    <property type="component" value="Unassembled WGS sequence"/>
</dbReference>
<evidence type="ECO:0000256" key="1">
    <source>
        <dbReference type="ARBA" id="ARBA00008428"/>
    </source>
</evidence>
<dbReference type="NCBIfam" id="TIGR00665">
    <property type="entry name" value="DnaB"/>
    <property type="match status" value="1"/>
</dbReference>
<comment type="catalytic activity">
    <reaction evidence="10 12">
        <text>ATP + H2O = ADP + phosphate + H(+)</text>
        <dbReference type="Rhea" id="RHEA:13065"/>
        <dbReference type="ChEBI" id="CHEBI:15377"/>
        <dbReference type="ChEBI" id="CHEBI:15378"/>
        <dbReference type="ChEBI" id="CHEBI:30616"/>
        <dbReference type="ChEBI" id="CHEBI:43474"/>
        <dbReference type="ChEBI" id="CHEBI:456216"/>
        <dbReference type="EC" id="5.6.2.3"/>
    </reaction>
</comment>
<evidence type="ECO:0000256" key="2">
    <source>
        <dbReference type="ARBA" id="ARBA00022515"/>
    </source>
</evidence>
<dbReference type="OrthoDB" id="9773982at2"/>
<dbReference type="InterPro" id="IPR007694">
    <property type="entry name" value="DNA_helicase_DnaB-like_C"/>
</dbReference>
<proteinExistence type="inferred from homology"/>
<evidence type="ECO:0000256" key="11">
    <source>
        <dbReference type="NCBIfam" id="TIGR00665"/>
    </source>
</evidence>
<dbReference type="SUPFAM" id="SSF52540">
    <property type="entry name" value="P-loop containing nucleoside triphosphate hydrolases"/>
    <property type="match status" value="1"/>
</dbReference>
<name>A0A3D8J7I3_9HELI</name>
<comment type="function">
    <text evidence="12">The main replicative DNA helicase, it participates in initiation and elongation during chromosome replication. Travels ahead of the DNA replisome, separating dsDNA into templates for DNA synthesis. A processive ATP-dependent 5'-3' DNA helicase it has DNA-dependent ATPase activity.</text>
</comment>
<dbReference type="AlphaFoldDB" id="A0A3D8J7I3"/>
<keyword evidence="6 12" id="KW-0347">Helicase</keyword>
<dbReference type="RefSeq" id="WP_104763651.1">
    <property type="nucleotide sequence ID" value="NZ_FZPM01000027.1"/>
</dbReference>
<dbReference type="PANTHER" id="PTHR30153">
    <property type="entry name" value="REPLICATIVE DNA HELICASE DNAB"/>
    <property type="match status" value="1"/>
</dbReference>
<evidence type="ECO:0000256" key="8">
    <source>
        <dbReference type="ARBA" id="ARBA00023125"/>
    </source>
</evidence>
<dbReference type="GO" id="GO:0003677">
    <property type="term" value="F:DNA binding"/>
    <property type="evidence" value="ECO:0007669"/>
    <property type="project" value="UniProtKB-UniRule"/>
</dbReference>
<dbReference type="GO" id="GO:1990077">
    <property type="term" value="C:primosome complex"/>
    <property type="evidence" value="ECO:0007669"/>
    <property type="project" value="UniProtKB-UniRule"/>
</dbReference>
<comment type="caution">
    <text evidence="14">The sequence shown here is derived from an EMBL/GenBank/DDBJ whole genome shotgun (WGS) entry which is preliminary data.</text>
</comment>
<evidence type="ECO:0000256" key="9">
    <source>
        <dbReference type="ARBA" id="ARBA00023235"/>
    </source>
</evidence>
<evidence type="ECO:0000313" key="14">
    <source>
        <dbReference type="EMBL" id="RDU73459.1"/>
    </source>
</evidence>
<evidence type="ECO:0000256" key="7">
    <source>
        <dbReference type="ARBA" id="ARBA00022840"/>
    </source>
</evidence>
<dbReference type="PROSITE" id="PS51199">
    <property type="entry name" value="SF4_HELICASE"/>
    <property type="match status" value="1"/>
</dbReference>
<keyword evidence="8 12" id="KW-0238">DNA-binding</keyword>
<protein>
    <recommendedName>
        <fullName evidence="11 12">Replicative DNA helicase</fullName>
        <ecNumber evidence="11 12">5.6.2.3</ecNumber>
    </recommendedName>
</protein>
<keyword evidence="4 12" id="KW-0547">Nucleotide-binding</keyword>
<evidence type="ECO:0000256" key="12">
    <source>
        <dbReference type="RuleBase" id="RU362085"/>
    </source>
</evidence>
<keyword evidence="15" id="KW-1185">Reference proteome</keyword>
<keyword evidence="5 12" id="KW-0378">Hydrolase</keyword>
<evidence type="ECO:0000256" key="5">
    <source>
        <dbReference type="ARBA" id="ARBA00022801"/>
    </source>
</evidence>
<dbReference type="CDD" id="cd00984">
    <property type="entry name" value="DnaB_C"/>
    <property type="match status" value="1"/>
</dbReference>
<dbReference type="PANTHER" id="PTHR30153:SF2">
    <property type="entry name" value="REPLICATIVE DNA HELICASE"/>
    <property type="match status" value="1"/>
</dbReference>
<dbReference type="EMBL" id="NXLW01000002">
    <property type="protein sequence ID" value="RDU73459.1"/>
    <property type="molecule type" value="Genomic_DNA"/>
</dbReference>
<keyword evidence="2 12" id="KW-0639">Primosome</keyword>
<dbReference type="GO" id="GO:0016887">
    <property type="term" value="F:ATP hydrolysis activity"/>
    <property type="evidence" value="ECO:0007669"/>
    <property type="project" value="RHEA"/>
</dbReference>
<dbReference type="GO" id="GO:0005524">
    <property type="term" value="F:ATP binding"/>
    <property type="evidence" value="ECO:0007669"/>
    <property type="project" value="UniProtKB-UniRule"/>
</dbReference>
<dbReference type="EC" id="5.6.2.3" evidence="11 12"/>
<evidence type="ECO:0000256" key="3">
    <source>
        <dbReference type="ARBA" id="ARBA00022705"/>
    </source>
</evidence>
<dbReference type="InterPro" id="IPR016136">
    <property type="entry name" value="DNA_helicase_N/primase_C"/>
</dbReference>
<dbReference type="GO" id="GO:0043139">
    <property type="term" value="F:5'-3' DNA helicase activity"/>
    <property type="evidence" value="ECO:0007669"/>
    <property type="project" value="UniProtKB-EC"/>
</dbReference>
<dbReference type="SUPFAM" id="SSF48024">
    <property type="entry name" value="N-terminal domain of DnaB helicase"/>
    <property type="match status" value="1"/>
</dbReference>
<dbReference type="Gene3D" id="1.10.860.10">
    <property type="entry name" value="DNAb Helicase, Chain A"/>
    <property type="match status" value="1"/>
</dbReference>
<feature type="domain" description="SF4 helicase" evidence="13">
    <location>
        <begin position="167"/>
        <end position="461"/>
    </location>
</feature>
<reference evidence="14 15" key="1">
    <citation type="submission" date="2018-04" db="EMBL/GenBank/DDBJ databases">
        <title>Novel Campyloabacter and Helicobacter Species and Strains.</title>
        <authorList>
            <person name="Mannion A.J."/>
            <person name="Shen Z."/>
            <person name="Fox J.G."/>
        </authorList>
    </citation>
    <scope>NUCLEOTIDE SEQUENCE [LARGE SCALE GENOMIC DNA]</scope>
    <source>
        <strain evidence="14 15">MIT 97-5075</strain>
    </source>
</reference>
<sequence>MDDVIVKIEKIILSAIFFDQEKFDEISSNLSHKDFTTPLHINMFKAFELLQKANTVFTPEIVCLEMQKDMPAITLDDISAIIAESPIADIDSYVQQIKNASVNRTLFSLASFIRDSSLKVGSQAFETLKEVEKRIYALSMQNVSSDFRSSEEVVLSTMSMIEEIKGLQGAIRGVDTGFSRLNSLTTGFNTGELIIIGARPGIGKTALILSMTLKIISSGKGVAIFSLEMPAEQLMLRMFAAKGRIPLQNMRSGSLSDAEWSKLSVVAQDLCEKRNLYIDDGSVLTLTSLQTKLRKLFAKDSSVSIIMIDYLQLMNQTTMGNNDRYKIVSEISRGLKLLARELNVPIIALSQLNRSPENREDKKPIMSDLRESGSIEQDADIILFLYREAHYKERESKNNKKTALKKKQQGENIEIPEIFVAPPIEEVELIVAKNRSGAAGESIKILFHKEFTLFEDMEEEKITEMSINNTTTIDMDGIDVGGIPLV</sequence>
<dbReference type="Pfam" id="PF03796">
    <property type="entry name" value="DnaB_C"/>
    <property type="match status" value="1"/>
</dbReference>
<accession>A0A3D8J7I3</accession>
<comment type="similarity">
    <text evidence="1 12">Belongs to the helicase family. DnaB subfamily.</text>
</comment>
<evidence type="ECO:0000313" key="15">
    <source>
        <dbReference type="Proteomes" id="UP000256424"/>
    </source>
</evidence>
<evidence type="ECO:0000259" key="13">
    <source>
        <dbReference type="PROSITE" id="PS51199"/>
    </source>
</evidence>
<evidence type="ECO:0000256" key="6">
    <source>
        <dbReference type="ARBA" id="ARBA00022806"/>
    </source>
</evidence>
<dbReference type="InterPro" id="IPR007693">
    <property type="entry name" value="DNA_helicase_DnaB-like_N"/>
</dbReference>
<dbReference type="GO" id="GO:0006269">
    <property type="term" value="P:DNA replication, synthesis of primer"/>
    <property type="evidence" value="ECO:0007669"/>
    <property type="project" value="UniProtKB-UniRule"/>
</dbReference>
<keyword evidence="7 12" id="KW-0067">ATP-binding</keyword>
<dbReference type="InterPro" id="IPR036185">
    <property type="entry name" value="DNA_heli_DnaB-like_N_sf"/>
</dbReference>
<dbReference type="GO" id="GO:0005829">
    <property type="term" value="C:cytosol"/>
    <property type="evidence" value="ECO:0007669"/>
    <property type="project" value="TreeGrafter"/>
</dbReference>
<evidence type="ECO:0000256" key="10">
    <source>
        <dbReference type="ARBA" id="ARBA00048954"/>
    </source>
</evidence>
<dbReference type="Gene3D" id="3.40.50.300">
    <property type="entry name" value="P-loop containing nucleotide triphosphate hydrolases"/>
    <property type="match status" value="1"/>
</dbReference>